<sequence>MSTNPWPFVLGSYLLGALVFVLEPLLAARRLARARRALAADDESGVDERDLA</sequence>
<organism evidence="2 3">
    <name type="scientific">Pelomonas margarita</name>
    <dbReference type="NCBI Taxonomy" id="3299031"/>
    <lineage>
        <taxon>Bacteria</taxon>
        <taxon>Pseudomonadati</taxon>
        <taxon>Pseudomonadota</taxon>
        <taxon>Betaproteobacteria</taxon>
        <taxon>Burkholderiales</taxon>
        <taxon>Sphaerotilaceae</taxon>
        <taxon>Roseateles</taxon>
    </lineage>
</organism>
<evidence type="ECO:0000313" key="3">
    <source>
        <dbReference type="Proteomes" id="UP001606301"/>
    </source>
</evidence>
<reference evidence="2 3" key="1">
    <citation type="submission" date="2024-08" db="EMBL/GenBank/DDBJ databases">
        <authorList>
            <person name="Lu H."/>
        </authorList>
    </citation>
    <scope>NUCLEOTIDE SEQUENCE [LARGE SCALE GENOMIC DNA]</scope>
    <source>
        <strain evidence="2 3">LKC17W</strain>
    </source>
</reference>
<feature type="transmembrane region" description="Helical" evidence="1">
    <location>
        <begin position="6"/>
        <end position="26"/>
    </location>
</feature>
<keyword evidence="3" id="KW-1185">Reference proteome</keyword>
<protein>
    <recommendedName>
        <fullName evidence="4">Heme exporter protein D</fullName>
    </recommendedName>
</protein>
<evidence type="ECO:0008006" key="4">
    <source>
        <dbReference type="Google" id="ProtNLM"/>
    </source>
</evidence>
<proteinExistence type="predicted"/>
<dbReference type="EMBL" id="JBIGHW010000012">
    <property type="protein sequence ID" value="MFG6442765.1"/>
    <property type="molecule type" value="Genomic_DNA"/>
</dbReference>
<keyword evidence="1" id="KW-1133">Transmembrane helix</keyword>
<keyword evidence="1" id="KW-0812">Transmembrane</keyword>
<dbReference type="RefSeq" id="WP_394400334.1">
    <property type="nucleotide sequence ID" value="NZ_JBIGHW010000012.1"/>
</dbReference>
<evidence type="ECO:0000313" key="2">
    <source>
        <dbReference type="EMBL" id="MFG6442765.1"/>
    </source>
</evidence>
<accession>A0ABW7FN38</accession>
<evidence type="ECO:0000256" key="1">
    <source>
        <dbReference type="SAM" id="Phobius"/>
    </source>
</evidence>
<dbReference type="Proteomes" id="UP001606301">
    <property type="component" value="Unassembled WGS sequence"/>
</dbReference>
<gene>
    <name evidence="2" type="ORF">ACG0Z3_18915</name>
</gene>
<comment type="caution">
    <text evidence="2">The sequence shown here is derived from an EMBL/GenBank/DDBJ whole genome shotgun (WGS) entry which is preliminary data.</text>
</comment>
<keyword evidence="1" id="KW-0472">Membrane</keyword>
<name>A0ABW7FN38_9BURK</name>